<proteinExistence type="predicted"/>
<evidence type="ECO:0000313" key="2">
    <source>
        <dbReference type="EMBL" id="OAX79020.1"/>
    </source>
</evidence>
<reference evidence="2 3" key="1">
    <citation type="submission" date="2015-07" db="EMBL/GenBank/DDBJ databases">
        <title>Emmonsia species relationships and genome sequence.</title>
        <authorList>
            <person name="Cuomo C.A."/>
            <person name="Schwartz I.S."/>
            <person name="Kenyon C."/>
            <person name="de Hoog G.S."/>
            <person name="Govender N.P."/>
            <person name="Botha A."/>
            <person name="Moreno L."/>
            <person name="de Vries M."/>
            <person name="Munoz J.F."/>
            <person name="Stielow J.B."/>
        </authorList>
    </citation>
    <scope>NUCLEOTIDE SEQUENCE [LARGE SCALE GENOMIC DNA]</scope>
    <source>
        <strain evidence="2 3">CBS 136260</strain>
    </source>
</reference>
<feature type="region of interest" description="Disordered" evidence="1">
    <location>
        <begin position="235"/>
        <end position="258"/>
    </location>
</feature>
<accession>A0A1B7NQY4</accession>
<dbReference type="EMBL" id="LGUA01001196">
    <property type="protein sequence ID" value="OAX79020.1"/>
    <property type="molecule type" value="Genomic_DNA"/>
</dbReference>
<feature type="region of interest" description="Disordered" evidence="1">
    <location>
        <begin position="427"/>
        <end position="456"/>
    </location>
</feature>
<name>A0A1B7NQY4_9EURO</name>
<feature type="region of interest" description="Disordered" evidence="1">
    <location>
        <begin position="170"/>
        <end position="213"/>
    </location>
</feature>
<feature type="compositionally biased region" description="Polar residues" evidence="1">
    <location>
        <begin position="181"/>
        <end position="194"/>
    </location>
</feature>
<dbReference type="OrthoDB" id="5374548at2759"/>
<feature type="region of interest" description="Disordered" evidence="1">
    <location>
        <begin position="343"/>
        <end position="387"/>
    </location>
</feature>
<feature type="region of interest" description="Disordered" evidence="1">
    <location>
        <begin position="1"/>
        <end position="33"/>
    </location>
</feature>
<dbReference type="Proteomes" id="UP000091918">
    <property type="component" value="Unassembled WGS sequence"/>
</dbReference>
<feature type="region of interest" description="Disordered" evidence="1">
    <location>
        <begin position="84"/>
        <end position="103"/>
    </location>
</feature>
<evidence type="ECO:0000313" key="3">
    <source>
        <dbReference type="Proteomes" id="UP000091918"/>
    </source>
</evidence>
<feature type="compositionally biased region" description="Polar residues" evidence="1">
    <location>
        <begin position="17"/>
        <end position="29"/>
    </location>
</feature>
<organism evidence="2 3">
    <name type="scientific">Emergomyces africanus</name>
    <dbReference type="NCBI Taxonomy" id="1955775"/>
    <lineage>
        <taxon>Eukaryota</taxon>
        <taxon>Fungi</taxon>
        <taxon>Dikarya</taxon>
        <taxon>Ascomycota</taxon>
        <taxon>Pezizomycotina</taxon>
        <taxon>Eurotiomycetes</taxon>
        <taxon>Eurotiomycetidae</taxon>
        <taxon>Onygenales</taxon>
        <taxon>Ajellomycetaceae</taxon>
        <taxon>Emergomyces</taxon>
    </lineage>
</organism>
<sequence>MDFQLDSVDDELHDNQNENQVRSNGTGLLSSPLDERVLNATIPQTWGKTPPNTARKRASRAFLTRSVPSPSHSTRMRKIFQNASTSLQTDGQTPKSPSSPYWLSIPRVTSPSWQGTNSKYTDANNIADRTSEDNHFSFTDQLPSPLLLHPVVSPNGTRWTTVPMGDEPMSSGFHSPFFPRQRSTPRLANPQYLNRSKPKRVPLPPNQTRSSPLDLDETKLAQRFEHTSISDVQSWLEGLNDEPSSDMHEYDDSPSLSRVKREESKLVYNASDYHYTSRLGSQRENMPPSSSNLVIRFPKQPSSTDDKVPDYPLSMEYSPSTSTQAGKPKFPVTSTPVLVRKPRKCYTSPRPQGRRQISPTLQQGQFVLPPRRKKVRSSSSSPLQRMSLKHDLALPFEIAEDSNASVPEGCPQKTSCQQQAAILGLSDLSPHVTPFRKGQGPKRSRCPSYYDEDLLE</sequence>
<gene>
    <name evidence="2" type="ORF">ACJ72_06663</name>
</gene>
<dbReference type="AlphaFoldDB" id="A0A1B7NQY4"/>
<protein>
    <submittedName>
        <fullName evidence="2">Uncharacterized protein</fullName>
    </submittedName>
</protein>
<feature type="compositionally biased region" description="Polar residues" evidence="1">
    <location>
        <begin position="355"/>
        <end position="365"/>
    </location>
</feature>
<feature type="compositionally biased region" description="Polar residues" evidence="1">
    <location>
        <begin position="279"/>
        <end position="293"/>
    </location>
</feature>
<keyword evidence="3" id="KW-1185">Reference proteome</keyword>
<comment type="caution">
    <text evidence="2">The sequence shown here is derived from an EMBL/GenBank/DDBJ whole genome shotgun (WGS) entry which is preliminary data.</text>
</comment>
<feature type="compositionally biased region" description="Low complexity" evidence="1">
    <location>
        <begin position="377"/>
        <end position="386"/>
    </location>
</feature>
<evidence type="ECO:0000256" key="1">
    <source>
        <dbReference type="SAM" id="MobiDB-lite"/>
    </source>
</evidence>
<feature type="region of interest" description="Disordered" evidence="1">
    <location>
        <begin position="279"/>
        <end position="310"/>
    </location>
</feature>